<dbReference type="InterPro" id="IPR036291">
    <property type="entry name" value="NAD(P)-bd_dom_sf"/>
</dbReference>
<accession>X1UQI2</accession>
<reference evidence="5" key="1">
    <citation type="journal article" date="2014" name="Front. Microbiol.">
        <title>High frequency of phylogenetically diverse reductive dehalogenase-homologous genes in deep subseafloor sedimentary metagenomes.</title>
        <authorList>
            <person name="Kawai M."/>
            <person name="Futagami T."/>
            <person name="Toyoda A."/>
            <person name="Takaki Y."/>
            <person name="Nishi S."/>
            <person name="Hori S."/>
            <person name="Arai W."/>
            <person name="Tsubouchi T."/>
            <person name="Morono Y."/>
            <person name="Uchiyama I."/>
            <person name="Ito T."/>
            <person name="Fujiyama A."/>
            <person name="Inagaki F."/>
            <person name="Takami H."/>
        </authorList>
    </citation>
    <scope>NUCLEOTIDE SEQUENCE</scope>
    <source>
        <strain evidence="5">Expedition CK06-06</strain>
    </source>
</reference>
<evidence type="ECO:0000259" key="4">
    <source>
        <dbReference type="SMART" id="SM00881"/>
    </source>
</evidence>
<dbReference type="SUPFAM" id="SSF51735">
    <property type="entry name" value="NAD(P)-binding Rossmann-fold domains"/>
    <property type="match status" value="1"/>
</dbReference>
<evidence type="ECO:0000256" key="2">
    <source>
        <dbReference type="ARBA" id="ARBA00022741"/>
    </source>
</evidence>
<organism evidence="5">
    <name type="scientific">marine sediment metagenome</name>
    <dbReference type="NCBI Taxonomy" id="412755"/>
    <lineage>
        <taxon>unclassified sequences</taxon>
        <taxon>metagenomes</taxon>
        <taxon>ecological metagenomes</taxon>
    </lineage>
</organism>
<dbReference type="PANTHER" id="PTHR43334">
    <property type="entry name" value="ACETATE--COA LIGASE [ADP-FORMING]"/>
    <property type="match status" value="1"/>
</dbReference>
<comment type="caution">
    <text evidence="5">The sequence shown here is derived from an EMBL/GenBank/DDBJ whole genome shotgun (WGS) entry which is preliminary data.</text>
</comment>
<dbReference type="Gene3D" id="3.40.50.720">
    <property type="entry name" value="NAD(P)-binding Rossmann-like Domain"/>
    <property type="match status" value="1"/>
</dbReference>
<protein>
    <recommendedName>
        <fullName evidence="4">CoA-binding domain-containing protein</fullName>
    </recommendedName>
</protein>
<sequence length="177" mass="19660">MTTLDTSNLNVKDLSFINDIKSMAVIGTSKKRNFFFLRNHAENFKGKLYAVNPVLKEIPGFDKNIIYPSLKDIPGEVDFVFIAVPPSKILEVMDDCAEKGVKLATVFTAEFSDSGKDEGLELEKELLRRTKNKVRMLGPNGLGLYYPKLGIAWRSHFPAKSGNISFIAQSGGICNLI</sequence>
<keyword evidence="3" id="KW-0067">ATP-binding</keyword>
<evidence type="ECO:0000313" key="5">
    <source>
        <dbReference type="EMBL" id="GAJ02141.1"/>
    </source>
</evidence>
<dbReference type="AlphaFoldDB" id="X1UQI2"/>
<gene>
    <name evidence="5" type="ORF">S12H4_32127</name>
</gene>
<dbReference type="InterPro" id="IPR003781">
    <property type="entry name" value="CoA-bd"/>
</dbReference>
<dbReference type="GO" id="GO:0016874">
    <property type="term" value="F:ligase activity"/>
    <property type="evidence" value="ECO:0007669"/>
    <property type="project" value="UniProtKB-KW"/>
</dbReference>
<dbReference type="Pfam" id="PF13380">
    <property type="entry name" value="CoA_binding_2"/>
    <property type="match status" value="1"/>
</dbReference>
<dbReference type="EMBL" id="BARW01018814">
    <property type="protein sequence ID" value="GAJ02141.1"/>
    <property type="molecule type" value="Genomic_DNA"/>
</dbReference>
<keyword evidence="2" id="KW-0547">Nucleotide-binding</keyword>
<dbReference type="InterPro" id="IPR051538">
    <property type="entry name" value="Acyl-CoA_Synth/Transferase"/>
</dbReference>
<feature type="domain" description="CoA-binding" evidence="4">
    <location>
        <begin position="16"/>
        <end position="111"/>
    </location>
</feature>
<evidence type="ECO:0000256" key="1">
    <source>
        <dbReference type="ARBA" id="ARBA00022598"/>
    </source>
</evidence>
<evidence type="ECO:0000256" key="3">
    <source>
        <dbReference type="ARBA" id="ARBA00022840"/>
    </source>
</evidence>
<proteinExistence type="predicted"/>
<dbReference type="GO" id="GO:0005524">
    <property type="term" value="F:ATP binding"/>
    <property type="evidence" value="ECO:0007669"/>
    <property type="project" value="UniProtKB-KW"/>
</dbReference>
<dbReference type="PANTHER" id="PTHR43334:SF1">
    <property type="entry name" value="3-HYDROXYPROPIONATE--COA LIGASE [ADP-FORMING]"/>
    <property type="match status" value="1"/>
</dbReference>
<dbReference type="SMART" id="SM00881">
    <property type="entry name" value="CoA_binding"/>
    <property type="match status" value="1"/>
</dbReference>
<name>X1UQI2_9ZZZZ</name>
<feature type="non-terminal residue" evidence="5">
    <location>
        <position position="177"/>
    </location>
</feature>
<keyword evidence="1" id="KW-0436">Ligase</keyword>